<dbReference type="PANTHER" id="PTHR48104">
    <property type="entry name" value="METACASPASE-4"/>
    <property type="match status" value="1"/>
</dbReference>
<protein>
    <recommendedName>
        <fullName evidence="2">Metacaspase-1</fullName>
    </recommendedName>
</protein>
<sequence length="308" mass="34693">VEGYNFKYSDCSGKKKALIIGINYTGTKYQLKGCINDAHNVKKFLLRNGYSQENMVILTDTDPNPRSVPTRKNMLDAMCWLVKDASPNDSLFFHYSGHGSQVKDIDGDEDDGFDETIIPLDFEENGQILDDEMHELIVRTLPEGCRLTALFDCCHSGSALDLPYTYSTKGLIKEPNLVQEASEGLLEVVQSFLKSDHESFIQTVLDKFQSIMNRKVKDIAREKTRKTRTSPADVIMLSGCKDEQKSSDAKIEGKSTGAMSYAFMKVMNSGKQQSYLSLLRNIREILSGRYKKRPQLSSSHPIDVSLKF</sequence>
<evidence type="ECO:0000256" key="3">
    <source>
        <dbReference type="ARBA" id="ARBA00022703"/>
    </source>
</evidence>
<dbReference type="InParanoid" id="A0A1D2VNA3"/>
<dbReference type="RefSeq" id="XP_020049342.1">
    <property type="nucleotide sequence ID" value="XM_020190042.1"/>
</dbReference>
<keyword evidence="3" id="KW-0053">Apoptosis</keyword>
<dbReference type="Gene3D" id="3.40.50.12660">
    <property type="match status" value="1"/>
</dbReference>
<dbReference type="InterPro" id="IPR050452">
    <property type="entry name" value="Metacaspase"/>
</dbReference>
<comment type="similarity">
    <text evidence="1">Belongs to the peptidase C14B family.</text>
</comment>
<dbReference type="OrthoDB" id="3223806at2759"/>
<dbReference type="Proteomes" id="UP000095038">
    <property type="component" value="Unassembled WGS sequence"/>
</dbReference>
<dbReference type="GeneID" id="30963678"/>
<evidence type="ECO:0000256" key="4">
    <source>
        <dbReference type="ARBA" id="ARBA00022807"/>
    </source>
</evidence>
<keyword evidence="4" id="KW-0378">Hydrolase</keyword>
<reference evidence="8" key="1">
    <citation type="submission" date="2016-05" db="EMBL/GenBank/DDBJ databases">
        <title>Comparative genomics of biotechnologically important yeasts.</title>
        <authorList>
            <consortium name="DOE Joint Genome Institute"/>
            <person name="Riley R."/>
            <person name="Haridas S."/>
            <person name="Wolfe K.H."/>
            <person name="Lopes M.R."/>
            <person name="Hittinger C.T."/>
            <person name="Goker M."/>
            <person name="Salamov A."/>
            <person name="Wisecaver J."/>
            <person name="Long T.M."/>
            <person name="Aerts A.L."/>
            <person name="Barry K."/>
            <person name="Choi C."/>
            <person name="Clum A."/>
            <person name="Coughlan A.Y."/>
            <person name="Deshpande S."/>
            <person name="Douglass A.P."/>
            <person name="Hanson S.J."/>
            <person name="Klenk H.-P."/>
            <person name="Labutti K."/>
            <person name="Lapidus A."/>
            <person name="Lindquist E."/>
            <person name="Lipzen A."/>
            <person name="Meier-Kolthoff J.P."/>
            <person name="Ohm R.A."/>
            <person name="Otillar R.P."/>
            <person name="Pangilinan J."/>
            <person name="Peng Y."/>
            <person name="Rokas A."/>
            <person name="Rosa C.A."/>
            <person name="Scheuner C."/>
            <person name="Sibirny A.A."/>
            <person name="Slot J.C."/>
            <person name="Stielow J.B."/>
            <person name="Sun H."/>
            <person name="Kurtzman C.P."/>
            <person name="Blackwell M."/>
            <person name="Grigoriev I.V."/>
            <person name="Jeffries T.W."/>
        </authorList>
    </citation>
    <scope>NUCLEOTIDE SEQUENCE [LARGE SCALE GENOMIC DNA]</scope>
    <source>
        <strain evidence="8">DSM 1968</strain>
    </source>
</reference>
<evidence type="ECO:0000256" key="1">
    <source>
        <dbReference type="ARBA" id="ARBA00009005"/>
    </source>
</evidence>
<keyword evidence="7" id="KW-0645">Protease</keyword>
<dbReference type="EMBL" id="KV454476">
    <property type="protein sequence ID" value="ODV63035.1"/>
    <property type="molecule type" value="Genomic_DNA"/>
</dbReference>
<dbReference type="Pfam" id="PF00656">
    <property type="entry name" value="Peptidase_C14"/>
    <property type="match status" value="1"/>
</dbReference>
<dbReference type="PANTHER" id="PTHR48104:SF30">
    <property type="entry name" value="METACASPASE-1"/>
    <property type="match status" value="1"/>
</dbReference>
<dbReference type="InterPro" id="IPR029030">
    <property type="entry name" value="Caspase-like_dom_sf"/>
</dbReference>
<accession>A0A1D2VNA3</accession>
<keyword evidence="5" id="KW-0865">Zymogen</keyword>
<dbReference type="AlphaFoldDB" id="A0A1D2VNA3"/>
<feature type="domain" description="Peptidase C14 caspase" evidence="6">
    <location>
        <begin position="14"/>
        <end position="300"/>
    </location>
</feature>
<dbReference type="GO" id="GO:0004197">
    <property type="term" value="F:cysteine-type endopeptidase activity"/>
    <property type="evidence" value="ECO:0007669"/>
    <property type="project" value="InterPro"/>
</dbReference>
<evidence type="ECO:0000256" key="5">
    <source>
        <dbReference type="ARBA" id="ARBA00023145"/>
    </source>
</evidence>
<dbReference type="GO" id="GO:0006508">
    <property type="term" value="P:proteolysis"/>
    <property type="evidence" value="ECO:0007669"/>
    <property type="project" value="UniProtKB-KW"/>
</dbReference>
<evidence type="ECO:0000259" key="6">
    <source>
        <dbReference type="Pfam" id="PF00656"/>
    </source>
</evidence>
<dbReference type="InterPro" id="IPR011600">
    <property type="entry name" value="Pept_C14_caspase"/>
</dbReference>
<organism evidence="7 8">
    <name type="scientific">Ascoidea rubescens DSM 1968</name>
    <dbReference type="NCBI Taxonomy" id="1344418"/>
    <lineage>
        <taxon>Eukaryota</taxon>
        <taxon>Fungi</taxon>
        <taxon>Dikarya</taxon>
        <taxon>Ascomycota</taxon>
        <taxon>Saccharomycotina</taxon>
        <taxon>Saccharomycetes</taxon>
        <taxon>Ascoideaceae</taxon>
        <taxon>Ascoidea</taxon>
    </lineage>
</organism>
<gene>
    <name evidence="7" type="ORF">ASCRUDRAFT_28313</name>
</gene>
<evidence type="ECO:0000313" key="8">
    <source>
        <dbReference type="Proteomes" id="UP000095038"/>
    </source>
</evidence>
<dbReference type="SUPFAM" id="SSF52129">
    <property type="entry name" value="Caspase-like"/>
    <property type="match status" value="1"/>
</dbReference>
<name>A0A1D2VNA3_9ASCO</name>
<evidence type="ECO:0000313" key="7">
    <source>
        <dbReference type="EMBL" id="ODV63035.1"/>
    </source>
</evidence>
<proteinExistence type="inferred from homology"/>
<dbReference type="GO" id="GO:0005737">
    <property type="term" value="C:cytoplasm"/>
    <property type="evidence" value="ECO:0007669"/>
    <property type="project" value="TreeGrafter"/>
</dbReference>
<keyword evidence="4" id="KW-0788">Thiol protease</keyword>
<evidence type="ECO:0000256" key="2">
    <source>
        <dbReference type="ARBA" id="ARBA00016994"/>
    </source>
</evidence>
<feature type="non-terminal residue" evidence="7">
    <location>
        <position position="1"/>
    </location>
</feature>
<feature type="non-terminal residue" evidence="7">
    <location>
        <position position="308"/>
    </location>
</feature>
<dbReference type="FunCoup" id="A0A1D2VNA3">
    <property type="interactions" value="379"/>
</dbReference>
<keyword evidence="8" id="KW-1185">Reference proteome</keyword>
<dbReference type="GO" id="GO:0006915">
    <property type="term" value="P:apoptotic process"/>
    <property type="evidence" value="ECO:0007669"/>
    <property type="project" value="UniProtKB-KW"/>
</dbReference>